<proteinExistence type="predicted"/>
<dbReference type="OrthoDB" id="119950at2"/>
<reference evidence="3" key="1">
    <citation type="submission" date="2017-08" db="EMBL/GenBank/DDBJ databases">
        <authorList>
            <person name="Varghese N."/>
            <person name="Submissions S."/>
        </authorList>
    </citation>
    <scope>NUCLEOTIDE SEQUENCE [LARGE SCALE GENOMIC DNA]</scope>
    <source>
        <strain evidence="3">AP-Melu-1000-B4</strain>
    </source>
</reference>
<dbReference type="AlphaFoldDB" id="A0A240E2J6"/>
<evidence type="ECO:0000313" key="2">
    <source>
        <dbReference type="EMBL" id="SNX28721.1"/>
    </source>
</evidence>
<keyword evidence="1" id="KW-0732">Signal</keyword>
<keyword evidence="3" id="KW-1185">Reference proteome</keyword>
<dbReference type="Proteomes" id="UP000218069">
    <property type="component" value="Unassembled WGS sequence"/>
</dbReference>
<feature type="signal peptide" evidence="1">
    <location>
        <begin position="1"/>
        <end position="21"/>
    </location>
</feature>
<dbReference type="EMBL" id="OANS01000002">
    <property type="protein sequence ID" value="SNX28721.1"/>
    <property type="molecule type" value="Genomic_DNA"/>
</dbReference>
<dbReference type="InterPro" id="IPR032710">
    <property type="entry name" value="NTF2-like_dom_sf"/>
</dbReference>
<evidence type="ECO:0000313" key="3">
    <source>
        <dbReference type="Proteomes" id="UP000218069"/>
    </source>
</evidence>
<dbReference type="Gene3D" id="3.10.450.50">
    <property type="match status" value="1"/>
</dbReference>
<evidence type="ECO:0000256" key="1">
    <source>
        <dbReference type="SAM" id="SignalP"/>
    </source>
</evidence>
<dbReference type="RefSeq" id="WP_096673024.1">
    <property type="nucleotide sequence ID" value="NZ_OANS01000002.1"/>
</dbReference>
<evidence type="ECO:0008006" key="4">
    <source>
        <dbReference type="Google" id="ProtNLM"/>
    </source>
</evidence>
<accession>A0A240E2J6</accession>
<dbReference type="SUPFAM" id="SSF54427">
    <property type="entry name" value="NTF2-like"/>
    <property type="match status" value="1"/>
</dbReference>
<name>A0A240E2J6_9BURK</name>
<protein>
    <recommendedName>
        <fullName evidence="4">SnoaL-like domain-containing protein</fullName>
    </recommendedName>
</protein>
<feature type="chain" id="PRO_5013054441" description="SnoaL-like domain-containing protein" evidence="1">
    <location>
        <begin position="22"/>
        <end position="156"/>
    </location>
</feature>
<gene>
    <name evidence="2" type="ORF">SAMN06295945_1066</name>
</gene>
<organism evidence="2 3">
    <name type="scientific">Polynucleobacter meluiroseus</name>
    <dbReference type="NCBI Taxonomy" id="1938814"/>
    <lineage>
        <taxon>Bacteria</taxon>
        <taxon>Pseudomonadati</taxon>
        <taxon>Pseudomonadota</taxon>
        <taxon>Betaproteobacteria</taxon>
        <taxon>Burkholderiales</taxon>
        <taxon>Burkholderiaceae</taxon>
        <taxon>Polynucleobacter</taxon>
    </lineage>
</organism>
<sequence length="156" mass="17450">MSKFNLCLFAALTLFSVNSYADTKADLKQVAVDYQNALAKLDVKAFTATTTENSTIIDEMEPFTWTGKNASTQFINDFRSMMSKDKLSNMVVEVKDAVKVLEGKNEIYAVFPVAVSYKSSGMKVNHEVAYQTIIFDKSKNGKWLIKSSTWTSIKGE</sequence>